<evidence type="ECO:0000313" key="2">
    <source>
        <dbReference type="Proteomes" id="UP000005289"/>
    </source>
</evidence>
<dbReference type="EMBL" id="CP007029">
    <property type="protein sequence ID" value="AHE99966.1"/>
    <property type="molecule type" value="Genomic_DNA"/>
</dbReference>
<keyword evidence="2" id="KW-1185">Reference proteome</keyword>
<organism evidence="1 2">
    <name type="scientific">Thioalkalivibrio paradoxus ARh 1</name>
    <dbReference type="NCBI Taxonomy" id="713585"/>
    <lineage>
        <taxon>Bacteria</taxon>
        <taxon>Pseudomonadati</taxon>
        <taxon>Pseudomonadota</taxon>
        <taxon>Gammaproteobacteria</taxon>
        <taxon>Chromatiales</taxon>
        <taxon>Ectothiorhodospiraceae</taxon>
        <taxon>Thioalkalivibrio</taxon>
    </lineage>
</organism>
<name>W0DND0_9GAMM</name>
<dbReference type="OrthoDB" id="5618912at2"/>
<dbReference type="AlphaFoldDB" id="W0DND0"/>
<sequence>MLTLSRELFQTFMRTAVIRGAFSAEERTLGTGPLAEKTARDIAAGRRIDHRVPYLCRVSGKGGVSAGTDSMRRLRFRNVSLLDHMVSVARGAAVFAELDLRACGIPDERIRPRISLLIAIGFLHDADKILARSRAEDLTPDDVAGLLSRYHVDAFLQDAGITVSAADIWSMIQEVEVSRAGSLRPGMRLLSAEETGDCQYVRLADRLDGIFLKTQPDPSPAHIREHGQRREKWGIEGVVEELASFGGFRSQVFAGGWRAVRVRSPHTPFLLNQLQRGMSAAVQDMAQMPPLIEIHHDGEFLAIIPEEIADPAIAATIERATRRLRLPMRVMTNPKGTRDILDGGAGSADLRHVLEKNPREASKALFLHASLVTDAAGLREPIDALLAPLGFPPNYGGLETFSGQHFQAWPSRDDDSPTMTAMRSEAAMIAIAMGCAEPEERSLAARVPDAATREAELVAVLAQSALPPPDWLLGMTHKLSRQTLLAALAAGVAEQDPECRERILGEEGLLRLWLCGDEAERLGLLAKIPDSAVLMDAAAGWLRAAMTRRFLAGDEGAEGRCHFTNLPVSLAGRIDTKSGLDGVNVSAFSGREGRPESFESSKAQTLVSAPAAAEHRLRTLLGEGRKGEVPAYVSSPTMMGLFASLNMRADDDSLQISPYDLMRQEKKPGRKVWPEAEIYGQRILFARHLSVPSRMMEAISLVRMMMQSALRLSRPVHVFQGLPVPENAYVHFDFLPDAVKRGLGGPSLRLEQVPDAVDFLHILEQLGGTPNLGLEVALRYADPATRFGAACEALAVLNRLPEEQQKRHGNLQFTLRDFTRSPDILMNQNDNVLIDFARAMTRVQAAPARDASNAERMLGLKVALAAVEGCAGAIHQTGTETLIAAIAGELENEFMRSSRLTWRGKDKELPFPRRAAHEAATVFVEHVWPIAFRGRPPASKARRIAMAVYQVAFETESYRKRKETEETAAAPEKT</sequence>
<gene>
    <name evidence="1" type="ORF">THITH_05190</name>
</gene>
<evidence type="ECO:0000313" key="1">
    <source>
        <dbReference type="EMBL" id="AHE99966.1"/>
    </source>
</evidence>
<dbReference type="KEGG" id="tti:THITH_05190"/>
<dbReference type="Proteomes" id="UP000005289">
    <property type="component" value="Chromosome"/>
</dbReference>
<proteinExistence type="predicted"/>
<dbReference type="RefSeq" id="WP_006748801.1">
    <property type="nucleotide sequence ID" value="NZ_CP007029.1"/>
</dbReference>
<protein>
    <submittedName>
        <fullName evidence="1">Uncharacterized protein</fullName>
    </submittedName>
</protein>
<reference evidence="1 2" key="1">
    <citation type="submission" date="2013-12" db="EMBL/GenBank/DDBJ databases">
        <authorList>
            <consortium name="DOE Joint Genome Institute"/>
            <person name="Muyzer G."/>
            <person name="Huntemann M."/>
            <person name="Han J."/>
            <person name="Chen A."/>
            <person name="Kyrpides N."/>
            <person name="Mavromatis K."/>
            <person name="Markowitz V."/>
            <person name="Palaniappan K."/>
            <person name="Ivanova N."/>
            <person name="Schaumberg A."/>
            <person name="Pati A."/>
            <person name="Liolios K."/>
            <person name="Nordberg H.P."/>
            <person name="Cantor M.N."/>
            <person name="Hua S.X."/>
            <person name="Woyke T."/>
        </authorList>
    </citation>
    <scope>NUCLEOTIDE SEQUENCE [LARGE SCALE GENOMIC DNA]</scope>
    <source>
        <strain evidence="1 2">ARh 1</strain>
    </source>
</reference>
<dbReference type="HOGENOM" id="CLU_309684_0_0_6"/>
<accession>W0DND0</accession>
<dbReference type="STRING" id="713585.THITH_05190"/>